<dbReference type="GeneID" id="6750563"/>
<evidence type="ECO:0000256" key="2">
    <source>
        <dbReference type="ARBA" id="ARBA00012483"/>
    </source>
</evidence>
<organism evidence="13 14">
    <name type="scientific">Trichoplax adhaerens</name>
    <name type="common">Trichoplax reptans</name>
    <dbReference type="NCBI Taxonomy" id="10228"/>
    <lineage>
        <taxon>Eukaryota</taxon>
        <taxon>Metazoa</taxon>
        <taxon>Placozoa</taxon>
        <taxon>Uniplacotomia</taxon>
        <taxon>Trichoplacea</taxon>
        <taxon>Trichoplacidae</taxon>
        <taxon>Trichoplax</taxon>
    </lineage>
</organism>
<dbReference type="HOGENOM" id="CLU_1595909_0_0_1"/>
<dbReference type="FunFam" id="3.30.40.10:FF:000117">
    <property type="entry name" value="Probable E3 ubiquitin-protein ligase makorin-1"/>
    <property type="match status" value="1"/>
</dbReference>
<evidence type="ECO:0000256" key="1">
    <source>
        <dbReference type="ARBA" id="ARBA00000900"/>
    </source>
</evidence>
<keyword evidence="6 9" id="KW-0863">Zinc-finger</keyword>
<name>B3RNS5_TRIAD</name>
<evidence type="ECO:0000256" key="9">
    <source>
        <dbReference type="PROSITE-ProRule" id="PRU00723"/>
    </source>
</evidence>
<keyword evidence="4 9" id="KW-0479">Metal-binding</keyword>
<evidence type="ECO:0000259" key="11">
    <source>
        <dbReference type="PROSITE" id="PS50089"/>
    </source>
</evidence>
<evidence type="ECO:0000259" key="12">
    <source>
        <dbReference type="PROSITE" id="PS50103"/>
    </source>
</evidence>
<evidence type="ECO:0000256" key="5">
    <source>
        <dbReference type="ARBA" id="ARBA00022737"/>
    </source>
</evidence>
<evidence type="ECO:0000256" key="8">
    <source>
        <dbReference type="ARBA" id="ARBA00022833"/>
    </source>
</evidence>
<feature type="domain" description="RING-type" evidence="11">
    <location>
        <begin position="70"/>
        <end position="124"/>
    </location>
</feature>
<dbReference type="CDD" id="cd16521">
    <property type="entry name" value="RING-HC_MKRN"/>
    <property type="match status" value="1"/>
</dbReference>
<accession>B3RNS5</accession>
<keyword evidence="5" id="KW-0677">Repeat</keyword>
<keyword evidence="3" id="KW-0808">Transferase</keyword>
<dbReference type="SUPFAM" id="SSF57850">
    <property type="entry name" value="RING/U-box"/>
    <property type="match status" value="1"/>
</dbReference>
<dbReference type="PROSITE" id="PS00518">
    <property type="entry name" value="ZF_RING_1"/>
    <property type="match status" value="1"/>
</dbReference>
<dbReference type="PANTHER" id="PTHR11224:SF10">
    <property type="entry name" value="IP09428P-RELATED"/>
    <property type="match status" value="1"/>
</dbReference>
<dbReference type="InterPro" id="IPR045072">
    <property type="entry name" value="MKRN-like"/>
</dbReference>
<dbReference type="KEGG" id="tad:TRIADDRAFT_20748"/>
<protein>
    <recommendedName>
        <fullName evidence="2">RING-type E3 ubiquitin transferase</fullName>
        <ecNumber evidence="2">2.3.2.27</ecNumber>
    </recommendedName>
</protein>
<dbReference type="GO" id="GO:0000209">
    <property type="term" value="P:protein polyubiquitination"/>
    <property type="evidence" value="ECO:0007669"/>
    <property type="project" value="InterPro"/>
</dbReference>
<dbReference type="Pfam" id="PF13639">
    <property type="entry name" value="zf-RING_2"/>
    <property type="match status" value="1"/>
</dbReference>
<dbReference type="Proteomes" id="UP000009022">
    <property type="component" value="Unassembled WGS sequence"/>
</dbReference>
<evidence type="ECO:0000256" key="3">
    <source>
        <dbReference type="ARBA" id="ARBA00022679"/>
    </source>
</evidence>
<dbReference type="PANTHER" id="PTHR11224">
    <property type="entry name" value="MAKORIN-RELATED"/>
    <property type="match status" value="1"/>
</dbReference>
<dbReference type="GO" id="GO:0061630">
    <property type="term" value="F:ubiquitin protein ligase activity"/>
    <property type="evidence" value="ECO:0007669"/>
    <property type="project" value="UniProtKB-EC"/>
</dbReference>
<dbReference type="EMBL" id="DS985242">
    <property type="protein sequence ID" value="EDV28063.1"/>
    <property type="molecule type" value="Genomic_DNA"/>
</dbReference>
<comment type="catalytic activity">
    <reaction evidence="1">
        <text>S-ubiquitinyl-[E2 ubiquitin-conjugating enzyme]-L-cysteine + [acceptor protein]-L-lysine = [E2 ubiquitin-conjugating enzyme]-L-cysteine + N(6)-ubiquitinyl-[acceptor protein]-L-lysine.</text>
        <dbReference type="EC" id="2.3.2.27"/>
    </reaction>
</comment>
<dbReference type="eggNOG" id="KOG1039">
    <property type="taxonomic scope" value="Eukaryota"/>
</dbReference>
<evidence type="ECO:0000313" key="14">
    <source>
        <dbReference type="Proteomes" id="UP000009022"/>
    </source>
</evidence>
<dbReference type="GO" id="GO:0008270">
    <property type="term" value="F:zinc ion binding"/>
    <property type="evidence" value="ECO:0007669"/>
    <property type="project" value="UniProtKB-KW"/>
</dbReference>
<dbReference type="PROSITE" id="PS50089">
    <property type="entry name" value="ZF_RING_2"/>
    <property type="match status" value="1"/>
</dbReference>
<evidence type="ECO:0000313" key="13">
    <source>
        <dbReference type="EMBL" id="EDV28063.1"/>
    </source>
</evidence>
<dbReference type="OrthoDB" id="411372at2759"/>
<feature type="signal peptide" evidence="10">
    <location>
        <begin position="1"/>
        <end position="16"/>
    </location>
</feature>
<evidence type="ECO:0000256" key="6">
    <source>
        <dbReference type="ARBA" id="ARBA00022771"/>
    </source>
</evidence>
<dbReference type="CTD" id="6750563"/>
<gene>
    <name evidence="13" type="ORF">TRIADDRAFT_20748</name>
</gene>
<keyword evidence="7" id="KW-0833">Ubl conjugation pathway</keyword>
<dbReference type="InterPro" id="IPR001841">
    <property type="entry name" value="Znf_RING"/>
</dbReference>
<reference evidence="13 14" key="1">
    <citation type="journal article" date="2008" name="Nature">
        <title>The Trichoplax genome and the nature of placozoans.</title>
        <authorList>
            <person name="Srivastava M."/>
            <person name="Begovic E."/>
            <person name="Chapman J."/>
            <person name="Putnam N.H."/>
            <person name="Hellsten U."/>
            <person name="Kawashima T."/>
            <person name="Kuo A."/>
            <person name="Mitros T."/>
            <person name="Salamov A."/>
            <person name="Carpenter M.L."/>
            <person name="Signorovitch A.Y."/>
            <person name="Moreno M.A."/>
            <person name="Kamm K."/>
            <person name="Grimwood J."/>
            <person name="Schmutz J."/>
            <person name="Shapiro H."/>
            <person name="Grigoriev I.V."/>
            <person name="Buss L.W."/>
            <person name="Schierwater B."/>
            <person name="Dellaporta S.L."/>
            <person name="Rokhsar D.S."/>
        </authorList>
    </citation>
    <scope>NUCLEOTIDE SEQUENCE [LARGE SCALE GENOMIC DNA]</scope>
    <source>
        <strain evidence="13 14">Grell-BS-1999</strain>
    </source>
</reference>
<dbReference type="STRING" id="10228.B3RNS5"/>
<dbReference type="InterPro" id="IPR000571">
    <property type="entry name" value="Znf_CCCH"/>
</dbReference>
<feature type="chain" id="PRO_5002798222" description="RING-type E3 ubiquitin transferase" evidence="10">
    <location>
        <begin position="17"/>
        <end position="181"/>
    </location>
</feature>
<dbReference type="AlphaFoldDB" id="B3RNS5"/>
<sequence>MLLLFLIIILYVICTSCPYLHGLQCDICGRQCLIPDMPEQWKEHKDECIMLLEKNMEYSFAVQRSEGVSCSICMEDVTAKSSRTERRFGILVNCNHPFCINCIRQWRSSTSYDNTIIRACPICRVPSPFVIPSEIWIEDTAEKNRLMEDYKTSTSQKPCRFFNEGNGTCRFGSHCFYRHGR</sequence>
<keyword evidence="14" id="KW-1185">Reference proteome</keyword>
<dbReference type="SMART" id="SM00184">
    <property type="entry name" value="RING"/>
    <property type="match status" value="1"/>
</dbReference>
<feature type="zinc finger region" description="C3H1-type" evidence="9">
    <location>
        <begin position="153"/>
        <end position="181"/>
    </location>
</feature>
<proteinExistence type="predicted"/>
<dbReference type="PROSITE" id="PS50103">
    <property type="entry name" value="ZF_C3H1"/>
    <property type="match status" value="1"/>
</dbReference>
<evidence type="ECO:0000256" key="4">
    <source>
        <dbReference type="ARBA" id="ARBA00022723"/>
    </source>
</evidence>
<dbReference type="InterPro" id="IPR017907">
    <property type="entry name" value="Znf_RING_CS"/>
</dbReference>
<dbReference type="InParanoid" id="B3RNS5"/>
<dbReference type="OMA" id="WRSTTEY"/>
<dbReference type="Gene3D" id="3.30.40.10">
    <property type="entry name" value="Zinc/RING finger domain, C3HC4 (zinc finger)"/>
    <property type="match status" value="1"/>
</dbReference>
<dbReference type="InterPro" id="IPR013083">
    <property type="entry name" value="Znf_RING/FYVE/PHD"/>
</dbReference>
<keyword evidence="8 9" id="KW-0862">Zinc</keyword>
<dbReference type="PhylomeDB" id="B3RNS5"/>
<feature type="domain" description="C3H1-type" evidence="12">
    <location>
        <begin position="153"/>
        <end position="181"/>
    </location>
</feature>
<evidence type="ECO:0000256" key="7">
    <source>
        <dbReference type="ARBA" id="ARBA00022786"/>
    </source>
</evidence>
<keyword evidence="10" id="KW-0732">Signal</keyword>
<dbReference type="RefSeq" id="XP_002109897.1">
    <property type="nucleotide sequence ID" value="XM_002109861.1"/>
</dbReference>
<evidence type="ECO:0000256" key="10">
    <source>
        <dbReference type="SAM" id="SignalP"/>
    </source>
</evidence>
<dbReference type="EC" id="2.3.2.27" evidence="2"/>